<keyword evidence="3" id="KW-0456">Lyase</keyword>
<name>A0A381NW30_9ZZZZ</name>
<dbReference type="CDD" id="cd01563">
    <property type="entry name" value="Thr-synth_1"/>
    <property type="match status" value="1"/>
</dbReference>
<sequence>MSHIELRCPRCGISRPADMSAEACLDCRSPLDVAFIAGEPNYGDAIPSPVHGDSAKVTLGEGDTPCVQLTTLSDRLFLDKLYAKLEFLNPTGSFKDRGTATMLSVAREYGVNELVEDSSGNAGASVSAYAARAGIKSHIFVPADAPEAKLRQIKAYGTEVHPIEGPREAVTAAAIAYSREHGLVYASHMLSPYFAEGTKAFAYEVVRQFGEAMPEHVVFPVGNGSLLIGAFNGFKEQRDSGLIEKFPRLHCVQSRSVMPLVAAFNGEVWNSGSARKTVAGGISIAAPSRQWQILEILRLTGGSAVAVEESGILQMQRDLAEEEGIFAEPTSAAAFAGLEKLSEQGVINEGDTVLVPVTGFGLKDEPPHPCPSLVA</sequence>
<dbReference type="PANTHER" id="PTHR48078:SF6">
    <property type="entry name" value="L-THREONINE DEHYDRATASE CATABOLIC TDCB"/>
    <property type="match status" value="1"/>
</dbReference>
<dbReference type="GO" id="GO:0003941">
    <property type="term" value="F:L-serine ammonia-lyase activity"/>
    <property type="evidence" value="ECO:0007669"/>
    <property type="project" value="TreeGrafter"/>
</dbReference>
<evidence type="ECO:0000256" key="1">
    <source>
        <dbReference type="ARBA" id="ARBA00001933"/>
    </source>
</evidence>
<dbReference type="InterPro" id="IPR050147">
    <property type="entry name" value="Ser/Thr_Dehydratase"/>
</dbReference>
<keyword evidence="2" id="KW-0663">Pyridoxal phosphate</keyword>
<organism evidence="5">
    <name type="scientific">marine metagenome</name>
    <dbReference type="NCBI Taxonomy" id="408172"/>
    <lineage>
        <taxon>unclassified sequences</taxon>
        <taxon>metagenomes</taxon>
        <taxon>ecological metagenomes</taxon>
    </lineage>
</organism>
<dbReference type="InterPro" id="IPR001926">
    <property type="entry name" value="TrpB-like_PALP"/>
</dbReference>
<dbReference type="Pfam" id="PF00291">
    <property type="entry name" value="PALP"/>
    <property type="match status" value="1"/>
</dbReference>
<dbReference type="GO" id="GO:0004794">
    <property type="term" value="F:threonine deaminase activity"/>
    <property type="evidence" value="ECO:0007669"/>
    <property type="project" value="TreeGrafter"/>
</dbReference>
<feature type="domain" description="Tryptophan synthase beta chain-like PALP" evidence="4">
    <location>
        <begin position="57"/>
        <end position="359"/>
    </location>
</feature>
<dbReference type="GO" id="GO:0006567">
    <property type="term" value="P:L-threonine catabolic process"/>
    <property type="evidence" value="ECO:0007669"/>
    <property type="project" value="TreeGrafter"/>
</dbReference>
<evidence type="ECO:0000256" key="3">
    <source>
        <dbReference type="ARBA" id="ARBA00023239"/>
    </source>
</evidence>
<protein>
    <recommendedName>
        <fullName evidence="4">Tryptophan synthase beta chain-like PALP domain-containing protein</fullName>
    </recommendedName>
</protein>
<dbReference type="Gene3D" id="3.40.50.1100">
    <property type="match status" value="2"/>
</dbReference>
<comment type="cofactor">
    <cofactor evidence="1">
        <name>pyridoxal 5'-phosphate</name>
        <dbReference type="ChEBI" id="CHEBI:597326"/>
    </cofactor>
</comment>
<evidence type="ECO:0000256" key="2">
    <source>
        <dbReference type="ARBA" id="ARBA00022898"/>
    </source>
</evidence>
<dbReference type="SUPFAM" id="SSF53686">
    <property type="entry name" value="Tryptophan synthase beta subunit-like PLP-dependent enzymes"/>
    <property type="match status" value="1"/>
</dbReference>
<reference evidence="5" key="1">
    <citation type="submission" date="2018-05" db="EMBL/GenBank/DDBJ databases">
        <authorList>
            <person name="Lanie J.A."/>
            <person name="Ng W.-L."/>
            <person name="Kazmierczak K.M."/>
            <person name="Andrzejewski T.M."/>
            <person name="Davidsen T.M."/>
            <person name="Wayne K.J."/>
            <person name="Tettelin H."/>
            <person name="Glass J.I."/>
            <person name="Rusch D."/>
            <person name="Podicherti R."/>
            <person name="Tsui H.-C.T."/>
            <person name="Winkler M.E."/>
        </authorList>
    </citation>
    <scope>NUCLEOTIDE SEQUENCE</scope>
</reference>
<evidence type="ECO:0000259" key="4">
    <source>
        <dbReference type="Pfam" id="PF00291"/>
    </source>
</evidence>
<accession>A0A381NW30</accession>
<dbReference type="GO" id="GO:0009097">
    <property type="term" value="P:isoleucine biosynthetic process"/>
    <property type="evidence" value="ECO:0007669"/>
    <property type="project" value="TreeGrafter"/>
</dbReference>
<dbReference type="AlphaFoldDB" id="A0A381NW30"/>
<gene>
    <name evidence="5" type="ORF">METZ01_LOCUS11676</name>
</gene>
<dbReference type="InterPro" id="IPR036052">
    <property type="entry name" value="TrpB-like_PALP_sf"/>
</dbReference>
<dbReference type="GO" id="GO:0006565">
    <property type="term" value="P:L-serine catabolic process"/>
    <property type="evidence" value="ECO:0007669"/>
    <property type="project" value="TreeGrafter"/>
</dbReference>
<dbReference type="EMBL" id="UINC01000643">
    <property type="protein sequence ID" value="SUZ58822.1"/>
    <property type="molecule type" value="Genomic_DNA"/>
</dbReference>
<proteinExistence type="predicted"/>
<dbReference type="PANTHER" id="PTHR48078">
    <property type="entry name" value="THREONINE DEHYDRATASE, MITOCHONDRIAL-RELATED"/>
    <property type="match status" value="1"/>
</dbReference>
<evidence type="ECO:0000313" key="5">
    <source>
        <dbReference type="EMBL" id="SUZ58822.1"/>
    </source>
</evidence>